<sequence length="1127" mass="127317">MRQKNISHFIILEKNTLRVSNNINATPTSMTLHIRISLKVIVSGMFLVEINNGKSTSAWFDRWAEVCPLKGMFSNRDIARSGFSLDDSVNNLISDGVWRWPLDWLSSLVSSLYPSSCYTYVVGFQQKLKTQDRLRQWDVGLSIDLNLLRCPLCDLVPVSNDHLFFECAFSLQVWSKVRVLCGMDSIPPQLIEVTYFITPISKGKTMVSILSRLVLAATSYYIWLERNGRLFKKKTSSPNQIVDVIISMVRLKLVTFKFKKMSTRSRLLLDQWKIPSYYIVHDGSSRDKPWVLLGDFNAALNLEDHSCGGYKPNIAMREFKECVQNIEVMDVNCTGLHFTWIQKPKGSNGILKNIDRIMGNLQFNDEFPGSFTIFQPYQILDHSPCVLRIPKEMDEIQKAIDKEPNNSDLRDEHAHYLLAFKEASLDEERFLRHKSKIQWLNAGDSNTAYFHRIVKSKCARNRIEMVRDSSNILYEGNAVVGAFVTHYENFPCIEGSNTPLVNQDLFYRVIDSHRAEFRVRDVTDTKFKDALFSMGDDKSPGPDGFTSAFFKKAWDVVGNLDDLVSINQSAFVLGRRISDNILLTQDLMRNYHQRRGPPRCAFKVDIQKAYDTVDWAFLKSILIGFGFHYKMVDWIMTCVSTTSYSVCVKGDLHGWFRGKRGLRQGDPLSLYLFTLVIEILTLILQQKVYNFEVFQYHHLCEKQKIINLCFADDLFLFARGHSSSVDVIMQGLEEFKNVSGLVPSIPKSTAFFCNVPSALKASILNSMPFTEGFLPVRASVFILPARIIHDLEKLMRAMEMVSQLIMLPEFLNGLLREQAYFIDFVDIDKSRARLCMIRGKIIQKHPLLSKKCRFPDFDPSRFRSYATRASYLMSSVLVSPAQHREAVNVSSIKWSPDGSLLGVGYSKHLIWDARSGLIRHNLQVVIALASGDRGQGFDSHSLQGRSAARARQVLFDGRDDSVIGMRFPNQLGVGLSNLEYGYLCEIMGHFVWVARVFNCGAPDTGNMEVPLRYGTKEQLHQWLIPLLNGTIRSGFILYISNGIEHTQSIQNASKTEVGGGAWCEGSDDGAMMIKMVDRWWCWLSGDDGDVRCGGDGVVGNGVAFGVVAAAAAAVDGGDGDGRVAAVG</sequence>
<protein>
    <submittedName>
        <fullName evidence="2">Sodium/hydrogen exchanger 6</fullName>
    </submittedName>
</protein>
<dbReference type="SUPFAM" id="SSF56645">
    <property type="entry name" value="Acyl-CoA dehydrogenase NM domain-like"/>
    <property type="match status" value="1"/>
</dbReference>
<dbReference type="CDD" id="cd01650">
    <property type="entry name" value="RT_nLTR_like"/>
    <property type="match status" value="1"/>
</dbReference>
<evidence type="ECO:0000313" key="3">
    <source>
        <dbReference type="Proteomes" id="UP001151760"/>
    </source>
</evidence>
<evidence type="ECO:0000259" key="1">
    <source>
        <dbReference type="Pfam" id="PF00078"/>
    </source>
</evidence>
<dbReference type="InterPro" id="IPR037069">
    <property type="entry name" value="AcylCoA_DH/ox_N_sf"/>
</dbReference>
<dbReference type="InterPro" id="IPR043502">
    <property type="entry name" value="DNA/RNA_pol_sf"/>
</dbReference>
<feature type="domain" description="Reverse transcriptase" evidence="1">
    <location>
        <begin position="563"/>
        <end position="751"/>
    </location>
</feature>
<proteinExistence type="predicted"/>
<reference evidence="2" key="1">
    <citation type="journal article" date="2022" name="Int. J. Mol. Sci.">
        <title>Draft Genome of Tanacetum Coccineum: Genomic Comparison of Closely Related Tanacetum-Family Plants.</title>
        <authorList>
            <person name="Yamashiro T."/>
            <person name="Shiraishi A."/>
            <person name="Nakayama K."/>
            <person name="Satake H."/>
        </authorList>
    </citation>
    <scope>NUCLEOTIDE SEQUENCE</scope>
</reference>
<name>A0ABQ5EG88_9ASTR</name>
<dbReference type="InterPro" id="IPR036691">
    <property type="entry name" value="Endo/exonu/phosph_ase_sf"/>
</dbReference>
<dbReference type="InterPro" id="IPR000477">
    <property type="entry name" value="RT_dom"/>
</dbReference>
<dbReference type="EMBL" id="BQNB010016273">
    <property type="protein sequence ID" value="GJT49871.1"/>
    <property type="molecule type" value="Genomic_DNA"/>
</dbReference>
<dbReference type="InterPro" id="IPR009100">
    <property type="entry name" value="AcylCoA_DH/oxidase_NM_dom_sf"/>
</dbReference>
<dbReference type="SUPFAM" id="SSF56672">
    <property type="entry name" value="DNA/RNA polymerases"/>
    <property type="match status" value="1"/>
</dbReference>
<accession>A0ABQ5EG88</accession>
<dbReference type="PANTHER" id="PTHR33116:SF76">
    <property type="entry name" value="DUF4283 DOMAIN-CONTAINING PROTEIN"/>
    <property type="match status" value="1"/>
</dbReference>
<gene>
    <name evidence="2" type="ORF">Tco_0976028</name>
</gene>
<dbReference type="SUPFAM" id="SSF56219">
    <property type="entry name" value="DNase I-like"/>
    <property type="match status" value="1"/>
</dbReference>
<dbReference type="Pfam" id="PF00078">
    <property type="entry name" value="RVT_1"/>
    <property type="match status" value="1"/>
</dbReference>
<dbReference type="Gene3D" id="1.10.540.10">
    <property type="entry name" value="Acyl-CoA dehydrogenase/oxidase, N-terminal domain"/>
    <property type="match status" value="1"/>
</dbReference>
<reference evidence="2" key="2">
    <citation type="submission" date="2022-01" db="EMBL/GenBank/DDBJ databases">
        <authorList>
            <person name="Yamashiro T."/>
            <person name="Shiraishi A."/>
            <person name="Satake H."/>
            <person name="Nakayama K."/>
        </authorList>
    </citation>
    <scope>NUCLEOTIDE SEQUENCE</scope>
</reference>
<dbReference type="PANTHER" id="PTHR33116">
    <property type="entry name" value="REVERSE TRANSCRIPTASE ZINC-BINDING DOMAIN-CONTAINING PROTEIN-RELATED-RELATED"/>
    <property type="match status" value="1"/>
</dbReference>
<comment type="caution">
    <text evidence="2">The sequence shown here is derived from an EMBL/GenBank/DDBJ whole genome shotgun (WGS) entry which is preliminary data.</text>
</comment>
<dbReference type="Gene3D" id="3.60.10.10">
    <property type="entry name" value="Endonuclease/exonuclease/phosphatase"/>
    <property type="match status" value="1"/>
</dbReference>
<keyword evidence="3" id="KW-1185">Reference proteome</keyword>
<evidence type="ECO:0000313" key="2">
    <source>
        <dbReference type="EMBL" id="GJT49871.1"/>
    </source>
</evidence>
<organism evidence="2 3">
    <name type="scientific">Tanacetum coccineum</name>
    <dbReference type="NCBI Taxonomy" id="301880"/>
    <lineage>
        <taxon>Eukaryota</taxon>
        <taxon>Viridiplantae</taxon>
        <taxon>Streptophyta</taxon>
        <taxon>Embryophyta</taxon>
        <taxon>Tracheophyta</taxon>
        <taxon>Spermatophyta</taxon>
        <taxon>Magnoliopsida</taxon>
        <taxon>eudicotyledons</taxon>
        <taxon>Gunneridae</taxon>
        <taxon>Pentapetalae</taxon>
        <taxon>asterids</taxon>
        <taxon>campanulids</taxon>
        <taxon>Asterales</taxon>
        <taxon>Asteraceae</taxon>
        <taxon>Asteroideae</taxon>
        <taxon>Anthemideae</taxon>
        <taxon>Anthemidinae</taxon>
        <taxon>Tanacetum</taxon>
    </lineage>
</organism>
<dbReference type="Proteomes" id="UP001151760">
    <property type="component" value="Unassembled WGS sequence"/>
</dbReference>